<protein>
    <recommendedName>
        <fullName evidence="6">Sulfotransferase</fullName>
        <ecNumber evidence="6">2.8.2.-</ecNumber>
    </recommendedName>
</protein>
<keyword evidence="9" id="KW-1185">Reference proteome</keyword>
<evidence type="ECO:0000259" key="8">
    <source>
        <dbReference type="Pfam" id="PF00685"/>
    </source>
</evidence>
<dbReference type="FunFam" id="3.40.50.300:FF:002997">
    <property type="entry name" value="Sulfotransferase"/>
    <property type="match status" value="1"/>
</dbReference>
<feature type="active site" description="For sulfotransferase activity" evidence="3">
    <location>
        <position position="84"/>
    </location>
</feature>
<dbReference type="RefSeq" id="XP_032807940.1">
    <property type="nucleotide sequence ID" value="XM_032952049.1"/>
</dbReference>
<feature type="binding site" evidence="4">
    <location>
        <position position="175"/>
    </location>
    <ligand>
        <name>3'-phosphoadenylyl sulfate</name>
        <dbReference type="ChEBI" id="CHEBI:58339"/>
    </ligand>
</feature>
<evidence type="ECO:0000256" key="6">
    <source>
        <dbReference type="RuleBase" id="RU361155"/>
    </source>
</evidence>
<dbReference type="InterPro" id="IPR037359">
    <property type="entry name" value="NST/OST"/>
</dbReference>
<evidence type="ECO:0000256" key="7">
    <source>
        <dbReference type="SAM" id="SignalP"/>
    </source>
</evidence>
<dbReference type="SUPFAM" id="SSF52540">
    <property type="entry name" value="P-loop containing nucleoside triphosphate hydrolases"/>
    <property type="match status" value="1"/>
</dbReference>
<dbReference type="KEGG" id="pmrn:116941228"/>
<comment type="similarity">
    <text evidence="6">Belongs to the sulfotransferase 1 family.</text>
</comment>
<feature type="binding site" evidence="4">
    <location>
        <position position="275"/>
    </location>
    <ligand>
        <name>3'-phosphoadenylyl sulfate</name>
        <dbReference type="ChEBI" id="CHEBI:58339"/>
    </ligand>
</feature>
<dbReference type="PANTHER" id="PTHR10605:SF65">
    <property type="entry name" value="GH20068P"/>
    <property type="match status" value="1"/>
</dbReference>
<dbReference type="EC" id="2.8.2.-" evidence="6"/>
<evidence type="ECO:0000256" key="4">
    <source>
        <dbReference type="PIRSR" id="PIRSR637359-2"/>
    </source>
</evidence>
<dbReference type="InterPro" id="IPR000863">
    <property type="entry name" value="Sulfotransferase_dom"/>
</dbReference>
<dbReference type="InterPro" id="IPR027417">
    <property type="entry name" value="P-loop_NTPase"/>
</dbReference>
<evidence type="ECO:0000256" key="3">
    <source>
        <dbReference type="PIRSR" id="PIRSR637359-1"/>
    </source>
</evidence>
<dbReference type="Proteomes" id="UP001318040">
    <property type="component" value="Chromosome 11"/>
</dbReference>
<feature type="binding site" evidence="4">
    <location>
        <begin position="290"/>
        <end position="294"/>
    </location>
    <ligand>
        <name>3'-phosphoadenylyl sulfate</name>
        <dbReference type="ChEBI" id="CHEBI:58339"/>
    </ligand>
</feature>
<dbReference type="Gene3D" id="3.40.50.300">
    <property type="entry name" value="P-loop containing nucleotide triphosphate hydrolases"/>
    <property type="match status" value="1"/>
</dbReference>
<dbReference type="RefSeq" id="XP_032807941.1">
    <property type="nucleotide sequence ID" value="XM_032952050.1"/>
</dbReference>
<evidence type="ECO:0000256" key="1">
    <source>
        <dbReference type="ARBA" id="ARBA00022679"/>
    </source>
</evidence>
<evidence type="ECO:0000256" key="5">
    <source>
        <dbReference type="PIRSR" id="PIRSR637359-3"/>
    </source>
</evidence>
<organism evidence="9 11">
    <name type="scientific">Petromyzon marinus</name>
    <name type="common">Sea lamprey</name>
    <dbReference type="NCBI Taxonomy" id="7757"/>
    <lineage>
        <taxon>Eukaryota</taxon>
        <taxon>Metazoa</taxon>
        <taxon>Chordata</taxon>
        <taxon>Craniata</taxon>
        <taxon>Vertebrata</taxon>
        <taxon>Cyclostomata</taxon>
        <taxon>Hyperoartia</taxon>
        <taxon>Petromyzontiformes</taxon>
        <taxon>Petromyzontidae</taxon>
        <taxon>Petromyzon</taxon>
    </lineage>
</organism>
<feature type="disulfide bond" evidence="5">
    <location>
        <begin position="276"/>
        <end position="285"/>
    </location>
</feature>
<dbReference type="Pfam" id="PF00685">
    <property type="entry name" value="Sulfotransfer_1"/>
    <property type="match status" value="1"/>
</dbReference>
<dbReference type="RefSeq" id="XP_032807942.1">
    <property type="nucleotide sequence ID" value="XM_032952051.1"/>
</dbReference>
<proteinExistence type="inferred from homology"/>
<dbReference type="GO" id="GO:0008467">
    <property type="term" value="F:[heparan sulfate]-glucosamine 3-sulfotransferase activity"/>
    <property type="evidence" value="ECO:0007669"/>
    <property type="project" value="TreeGrafter"/>
</dbReference>
<sequence>MAKCIMTLLLLAVVALVVVVQCTGLPAHLLGDTRAPGSPGSLRNLTLANAWHQGDLEPTAAGEQHAPSREIRQLPDAIIIGVRKGGTRALLEMLNLHPDVAAADNEVHFFDDDKNYAQGLEWYRQQMPLTNEAQMTVEKTPAYFSSPVAPRRIHELDPGMRLLLIVRDPTQRVISDYTQVYYNRLERGKPTRPFEEMAVRDGRVNLAYQAVQRSMYDLHLLRWLAHFPAQRIHVVDGDRLVQDPPREVGRVERFLGLSPHVGPDNFYFNATRGFYCLRNETHERCLNKSKGRPHPSVRADVVRLLHAFFREHNRRFFGMIGRTFDWP</sequence>
<keyword evidence="2" id="KW-0325">Glycoprotein</keyword>
<reference evidence="10 11" key="1">
    <citation type="submission" date="2025-04" db="UniProtKB">
        <authorList>
            <consortium name="RefSeq"/>
        </authorList>
    </citation>
    <scope>IDENTIFICATION</scope>
    <source>
        <tissue evidence="10 11">Sperm</tissue>
    </source>
</reference>
<accession>A0AAJ7SYE5</accession>
<keyword evidence="7" id="KW-0732">Signal</keyword>
<evidence type="ECO:0000313" key="9">
    <source>
        <dbReference type="Proteomes" id="UP001318040"/>
    </source>
</evidence>
<gene>
    <name evidence="10 11 12" type="primary">LOC116941228</name>
</gene>
<keyword evidence="1 6" id="KW-0808">Transferase</keyword>
<feature type="domain" description="Sulfotransferase" evidence="8">
    <location>
        <begin position="75"/>
        <end position="286"/>
    </location>
</feature>
<name>A0AAJ7SYE5_PETMA</name>
<keyword evidence="5" id="KW-1015">Disulfide bond</keyword>
<feature type="binding site" evidence="4">
    <location>
        <begin position="84"/>
        <end position="88"/>
    </location>
    <ligand>
        <name>3'-phosphoadenylyl sulfate</name>
        <dbReference type="ChEBI" id="CHEBI:58339"/>
    </ligand>
</feature>
<evidence type="ECO:0000313" key="11">
    <source>
        <dbReference type="RefSeq" id="XP_032807941.1"/>
    </source>
</evidence>
<dbReference type="AlphaFoldDB" id="A0AAJ7SYE5"/>
<evidence type="ECO:0000313" key="12">
    <source>
        <dbReference type="RefSeq" id="XP_032807942.1"/>
    </source>
</evidence>
<evidence type="ECO:0000313" key="10">
    <source>
        <dbReference type="RefSeq" id="XP_032807940.1"/>
    </source>
</evidence>
<dbReference type="PANTHER" id="PTHR10605">
    <property type="entry name" value="HEPARAN SULFATE SULFOTRANSFERASE"/>
    <property type="match status" value="1"/>
</dbReference>
<feature type="binding site" evidence="4">
    <location>
        <position position="167"/>
    </location>
    <ligand>
        <name>3'-phosphoadenylyl sulfate</name>
        <dbReference type="ChEBI" id="CHEBI:58339"/>
    </ligand>
</feature>
<feature type="signal peptide" evidence="7">
    <location>
        <begin position="1"/>
        <end position="22"/>
    </location>
</feature>
<evidence type="ECO:0000256" key="2">
    <source>
        <dbReference type="ARBA" id="ARBA00023180"/>
    </source>
</evidence>
<feature type="chain" id="PRO_5044709286" description="Sulfotransferase" evidence="7">
    <location>
        <begin position="23"/>
        <end position="327"/>
    </location>
</feature>